<accession>A0A2G8JXU1</accession>
<evidence type="ECO:0000313" key="4">
    <source>
        <dbReference type="Proteomes" id="UP000230750"/>
    </source>
</evidence>
<sequence length="660" mass="74966">MGNARMYCVHNTFVPEVIFKASIEVLKTFFQNQGFMCQKFGSKEKCRPCAPGLFANGNGMCRECPRGVFFQDEIGSKKCKKCSNGNFVKEGGGLSALDCTTCPDGTDHSRHAGFRACFCKRNYTRIDRFGLCTLCLPEGFNCNNDFKSLSRGYYWNWSFTGMNVSLYSSFVTNLLTLNDSYDPSTTKYNLKIPRVFKCPRPENCPNSDSHTATGINGNCQEGYRGWLCSKCQNTFYSVLNYCAPCQQKWWIISEIIITFSAGLLIVILVIWKNTKTLKKDERLFVNKLSSRMKIFLGFYQVVGDLYESVNVVSWIGPLRYVGKLISLVSLKLLKIIIRPQCLNSDLLLDPIIRFNIAVIFPIGIILVMALIYLICKVYLQYCEKTINAENMVKLDKIKSKLLTYVVLILFITYQPTCDAIFEIYPGACDTFQVDREGNITISLLRADYDINCKSIAHYQTEAYIATVLYVIAYPLILLILLRKYCRNLPEEKVIKEINNDDCCMNSLSANEMTPLLSGHQATCRTIPTCLKFLTENYKEQFWFWEILELGRKVGQTMLITLLGWEDALTKLFTIGTSVLFLSLHVKYSPMKSLFEQHLQLFSLIAIFLNILVAAVPVAVQYQATLSTLLILLDVGIVLAVAGEVLLVLIRCVRRKVTKDD</sequence>
<feature type="domain" description="Tyrosine-protein kinase ephrin type A/B receptor-like" evidence="2">
    <location>
        <begin position="55"/>
        <end position="99"/>
    </location>
</feature>
<evidence type="ECO:0000259" key="2">
    <source>
        <dbReference type="Pfam" id="PF07699"/>
    </source>
</evidence>
<keyword evidence="1" id="KW-1133">Transmembrane helix</keyword>
<evidence type="ECO:0000256" key="1">
    <source>
        <dbReference type="SAM" id="Phobius"/>
    </source>
</evidence>
<feature type="transmembrane region" description="Helical" evidence="1">
    <location>
        <begin position="462"/>
        <end position="481"/>
    </location>
</feature>
<feature type="transmembrane region" description="Helical" evidence="1">
    <location>
        <begin position="352"/>
        <end position="375"/>
    </location>
</feature>
<dbReference type="SMART" id="SM01411">
    <property type="entry name" value="Ephrin_rec_like"/>
    <property type="match status" value="1"/>
</dbReference>
<dbReference type="InterPro" id="IPR011641">
    <property type="entry name" value="Tyr-kin_ephrin_A/B_rcpt-like"/>
</dbReference>
<feature type="transmembrane region" description="Helical" evidence="1">
    <location>
        <begin position="249"/>
        <end position="271"/>
    </location>
</feature>
<feature type="transmembrane region" description="Helical" evidence="1">
    <location>
        <begin position="625"/>
        <end position="649"/>
    </location>
</feature>
<evidence type="ECO:0000313" key="3">
    <source>
        <dbReference type="EMBL" id="PIK40505.1"/>
    </source>
</evidence>
<dbReference type="Pfam" id="PF07699">
    <property type="entry name" value="Ephrin_rec_like"/>
    <property type="match status" value="1"/>
</dbReference>
<organism evidence="3 4">
    <name type="scientific">Stichopus japonicus</name>
    <name type="common">Sea cucumber</name>
    <dbReference type="NCBI Taxonomy" id="307972"/>
    <lineage>
        <taxon>Eukaryota</taxon>
        <taxon>Metazoa</taxon>
        <taxon>Echinodermata</taxon>
        <taxon>Eleutherozoa</taxon>
        <taxon>Echinozoa</taxon>
        <taxon>Holothuroidea</taxon>
        <taxon>Aspidochirotacea</taxon>
        <taxon>Aspidochirotida</taxon>
        <taxon>Stichopodidae</taxon>
        <taxon>Apostichopus</taxon>
    </lineage>
</organism>
<feature type="transmembrane region" description="Helical" evidence="1">
    <location>
        <begin position="401"/>
        <end position="421"/>
    </location>
</feature>
<keyword evidence="4" id="KW-1185">Reference proteome</keyword>
<dbReference type="Gene3D" id="2.10.50.10">
    <property type="entry name" value="Tumor Necrosis Factor Receptor, subunit A, domain 2"/>
    <property type="match status" value="1"/>
</dbReference>
<feature type="transmembrane region" description="Helical" evidence="1">
    <location>
        <begin position="292"/>
        <end position="315"/>
    </location>
</feature>
<dbReference type="Proteomes" id="UP000230750">
    <property type="component" value="Unassembled WGS sequence"/>
</dbReference>
<reference evidence="3 4" key="1">
    <citation type="journal article" date="2017" name="PLoS Biol.">
        <title>The sea cucumber genome provides insights into morphological evolution and visceral regeneration.</title>
        <authorList>
            <person name="Zhang X."/>
            <person name="Sun L."/>
            <person name="Yuan J."/>
            <person name="Sun Y."/>
            <person name="Gao Y."/>
            <person name="Zhang L."/>
            <person name="Li S."/>
            <person name="Dai H."/>
            <person name="Hamel J.F."/>
            <person name="Liu C."/>
            <person name="Yu Y."/>
            <person name="Liu S."/>
            <person name="Lin W."/>
            <person name="Guo K."/>
            <person name="Jin S."/>
            <person name="Xu P."/>
            <person name="Storey K.B."/>
            <person name="Huan P."/>
            <person name="Zhang T."/>
            <person name="Zhou Y."/>
            <person name="Zhang J."/>
            <person name="Lin C."/>
            <person name="Li X."/>
            <person name="Xing L."/>
            <person name="Huo D."/>
            <person name="Sun M."/>
            <person name="Wang L."/>
            <person name="Mercier A."/>
            <person name="Li F."/>
            <person name="Yang H."/>
            <person name="Xiang J."/>
        </authorList>
    </citation>
    <scope>NUCLEOTIDE SEQUENCE [LARGE SCALE GENOMIC DNA]</scope>
    <source>
        <strain evidence="3">Shaxun</strain>
        <tissue evidence="3">Muscle</tissue>
    </source>
</reference>
<comment type="caution">
    <text evidence="3">The sequence shown here is derived from an EMBL/GenBank/DDBJ whole genome shotgun (WGS) entry which is preliminary data.</text>
</comment>
<proteinExistence type="predicted"/>
<feature type="transmembrane region" description="Helical" evidence="1">
    <location>
        <begin position="600"/>
        <end position="619"/>
    </location>
</feature>
<dbReference type="EMBL" id="MRZV01001114">
    <property type="protein sequence ID" value="PIK40505.1"/>
    <property type="molecule type" value="Genomic_DNA"/>
</dbReference>
<protein>
    <recommendedName>
        <fullName evidence="2">Tyrosine-protein kinase ephrin type A/B receptor-like domain-containing protein</fullName>
    </recommendedName>
</protein>
<dbReference type="OrthoDB" id="10062419at2759"/>
<keyword evidence="1" id="KW-0472">Membrane</keyword>
<name>A0A2G8JXU1_STIJA</name>
<keyword evidence="1" id="KW-0812">Transmembrane</keyword>
<gene>
    <name evidence="3" type="ORF">BSL78_22644</name>
</gene>
<dbReference type="AlphaFoldDB" id="A0A2G8JXU1"/>
<dbReference type="InterPro" id="IPR009030">
    <property type="entry name" value="Growth_fac_rcpt_cys_sf"/>
</dbReference>
<dbReference type="SUPFAM" id="SSF57184">
    <property type="entry name" value="Growth factor receptor domain"/>
    <property type="match status" value="1"/>
</dbReference>
<dbReference type="PANTHER" id="PTHR11319">
    <property type="entry name" value="G PROTEIN-COUPLED RECEPTOR-RELATED"/>
    <property type="match status" value="1"/>
</dbReference>
<dbReference type="PANTHER" id="PTHR11319:SF35">
    <property type="entry name" value="OUTER MEMBRANE PROTEIN PMPC-RELATED"/>
    <property type="match status" value="1"/>
</dbReference>